<accession>A0A561E0Z6</accession>
<feature type="transmembrane region" description="Helical" evidence="1">
    <location>
        <begin position="245"/>
        <end position="269"/>
    </location>
</feature>
<protein>
    <submittedName>
        <fullName evidence="2">Putative hydrophobic protein (TIGR00271 family)</fullName>
    </submittedName>
</protein>
<feature type="transmembrane region" description="Helical" evidence="1">
    <location>
        <begin position="281"/>
        <end position="298"/>
    </location>
</feature>
<keyword evidence="1" id="KW-1133">Transmembrane helix</keyword>
<proteinExistence type="predicted"/>
<dbReference type="RefSeq" id="WP_145229860.1">
    <property type="nucleotide sequence ID" value="NZ_VIVQ01000003.1"/>
</dbReference>
<comment type="caution">
    <text evidence="2">The sequence shown here is derived from an EMBL/GenBank/DDBJ whole genome shotgun (WGS) entry which is preliminary data.</text>
</comment>
<evidence type="ECO:0000313" key="3">
    <source>
        <dbReference type="Proteomes" id="UP000318297"/>
    </source>
</evidence>
<evidence type="ECO:0000256" key="1">
    <source>
        <dbReference type="SAM" id="Phobius"/>
    </source>
</evidence>
<evidence type="ECO:0000313" key="2">
    <source>
        <dbReference type="EMBL" id="TWE09305.1"/>
    </source>
</evidence>
<keyword evidence="1" id="KW-0472">Membrane</keyword>
<dbReference type="Pfam" id="PF04087">
    <property type="entry name" value="DUF389"/>
    <property type="match status" value="1"/>
</dbReference>
<keyword evidence="1" id="KW-0812">Transmembrane</keyword>
<gene>
    <name evidence="2" type="ORF">BKA23_3005</name>
</gene>
<dbReference type="EMBL" id="VIVQ01000003">
    <property type="protein sequence ID" value="TWE09305.1"/>
    <property type="molecule type" value="Genomic_DNA"/>
</dbReference>
<name>A0A561E0Z6_9MICO</name>
<dbReference type="PANTHER" id="PTHR20992:SF9">
    <property type="entry name" value="AT15442P-RELATED"/>
    <property type="match status" value="1"/>
</dbReference>
<dbReference type="InterPro" id="IPR005240">
    <property type="entry name" value="DUF389"/>
</dbReference>
<feature type="transmembrane region" description="Helical" evidence="1">
    <location>
        <begin position="219"/>
        <end position="238"/>
    </location>
</feature>
<organism evidence="2 3">
    <name type="scientific">Rudaeicoccus suwonensis</name>
    <dbReference type="NCBI Taxonomy" id="657409"/>
    <lineage>
        <taxon>Bacteria</taxon>
        <taxon>Bacillati</taxon>
        <taxon>Actinomycetota</taxon>
        <taxon>Actinomycetes</taxon>
        <taxon>Micrococcales</taxon>
        <taxon>Dermacoccaceae</taxon>
        <taxon>Rudaeicoccus</taxon>
    </lineage>
</organism>
<reference evidence="2 3" key="1">
    <citation type="submission" date="2019-06" db="EMBL/GenBank/DDBJ databases">
        <title>Sequencing the genomes of 1000 actinobacteria strains.</title>
        <authorList>
            <person name="Klenk H.-P."/>
        </authorList>
    </citation>
    <scope>NUCLEOTIDE SEQUENCE [LARGE SCALE GENOMIC DNA]</scope>
    <source>
        <strain evidence="2 3">DSM 19560</strain>
    </source>
</reference>
<dbReference type="OrthoDB" id="8061853at2"/>
<sequence>MLVHLRLTTPPDLTGLLGDLLNDNEAVTNVSVQRGIATKPRGDVLEADVAREAASTLLDEIERTGLAERGGINVSSLTATPYRAASMIDRLAIGEPDDAVIWAQIEEQAEAGARSTLSYYLFLIIAVALAAVAVVTDSPVLVVGAMVVGPEFATVASLCTALVLRNWGLVARSLILLVTAFAVAVLVITALALIGRAFGQITAGDVTRPRPETSFIWQPNIWSFIVAILAGAAGVLALSTDKAQAMVGVFISVTTVPAAGNFALALAVWAPREMGGSAAQLGINLVGMTIAGAVVLLVQRRWWHHLNRITAHVRP</sequence>
<feature type="transmembrane region" description="Helical" evidence="1">
    <location>
        <begin position="117"/>
        <end position="135"/>
    </location>
</feature>
<dbReference type="PANTHER" id="PTHR20992">
    <property type="entry name" value="AT15442P-RELATED"/>
    <property type="match status" value="1"/>
</dbReference>
<dbReference type="Proteomes" id="UP000318297">
    <property type="component" value="Unassembled WGS sequence"/>
</dbReference>
<feature type="transmembrane region" description="Helical" evidence="1">
    <location>
        <begin position="141"/>
        <end position="164"/>
    </location>
</feature>
<keyword evidence="3" id="KW-1185">Reference proteome</keyword>
<dbReference type="AlphaFoldDB" id="A0A561E0Z6"/>
<feature type="transmembrane region" description="Helical" evidence="1">
    <location>
        <begin position="176"/>
        <end position="199"/>
    </location>
</feature>